<name>A0A0E2APD1_BACFG</name>
<reference evidence="1 2" key="1">
    <citation type="submission" date="2012-02" db="EMBL/GenBank/DDBJ databases">
        <title>The Genome Sequence of Bacteroides fragilis CL07T12C05.</title>
        <authorList>
            <consortium name="The Broad Institute Genome Sequencing Platform"/>
            <person name="Earl A."/>
            <person name="Ward D."/>
            <person name="Feldgarden M."/>
            <person name="Gevers D."/>
            <person name="Zitomersky N.L."/>
            <person name="Coyne M.J."/>
            <person name="Comstock L.E."/>
            <person name="Young S.K."/>
            <person name="Zeng Q."/>
            <person name="Gargeya S."/>
            <person name="Fitzgerald M."/>
            <person name="Haas B."/>
            <person name="Abouelleil A."/>
            <person name="Alvarado L."/>
            <person name="Arachchi H.M."/>
            <person name="Berlin A."/>
            <person name="Chapman S.B."/>
            <person name="Gearin G."/>
            <person name="Goldberg J."/>
            <person name="Griggs A."/>
            <person name="Gujja S."/>
            <person name="Hansen M."/>
            <person name="Heiman D."/>
            <person name="Howarth C."/>
            <person name="Larimer J."/>
            <person name="Lui A."/>
            <person name="MacDonald P.J.P."/>
            <person name="McCowen C."/>
            <person name="Montmayeur A."/>
            <person name="Murphy C."/>
            <person name="Neiman D."/>
            <person name="Pearson M."/>
            <person name="Priest M."/>
            <person name="Roberts A."/>
            <person name="Saif S."/>
            <person name="Shea T."/>
            <person name="Sisk P."/>
            <person name="Stolte C."/>
            <person name="Sykes S."/>
            <person name="Wortman J."/>
            <person name="Nusbaum C."/>
            <person name="Birren B."/>
        </authorList>
    </citation>
    <scope>NUCLEOTIDE SEQUENCE [LARGE SCALE GENOMIC DNA]</scope>
    <source>
        <strain evidence="1 2">CL07T12C05</strain>
    </source>
</reference>
<dbReference type="AlphaFoldDB" id="A0A0E2APD1"/>
<evidence type="ECO:0000313" key="1">
    <source>
        <dbReference type="EMBL" id="EIY96204.1"/>
    </source>
</evidence>
<organism evidence="1 2">
    <name type="scientific">Bacteroides fragilis CL07T12C05</name>
    <dbReference type="NCBI Taxonomy" id="997883"/>
    <lineage>
        <taxon>Bacteria</taxon>
        <taxon>Pseudomonadati</taxon>
        <taxon>Bacteroidota</taxon>
        <taxon>Bacteroidia</taxon>
        <taxon>Bacteroidales</taxon>
        <taxon>Bacteroidaceae</taxon>
        <taxon>Bacteroides</taxon>
    </lineage>
</organism>
<dbReference type="RefSeq" id="WP_005794446.1">
    <property type="nucleotide sequence ID" value="NZ_JH724215.1"/>
</dbReference>
<proteinExistence type="predicted"/>
<gene>
    <name evidence="1" type="ORF">HMPREF1056_02092</name>
</gene>
<dbReference type="EMBL" id="AGXN01000012">
    <property type="protein sequence ID" value="EIY96204.1"/>
    <property type="molecule type" value="Genomic_DNA"/>
</dbReference>
<dbReference type="PATRIC" id="fig|997883.3.peg.2189"/>
<evidence type="ECO:0000313" key="2">
    <source>
        <dbReference type="Proteomes" id="UP000003879"/>
    </source>
</evidence>
<dbReference type="Proteomes" id="UP000003879">
    <property type="component" value="Unassembled WGS sequence"/>
</dbReference>
<protein>
    <submittedName>
        <fullName evidence="1">Uncharacterized protein</fullName>
    </submittedName>
</protein>
<dbReference type="HOGENOM" id="CLU_2749303_0_0_10"/>
<accession>A0A0E2APD1</accession>
<comment type="caution">
    <text evidence="1">The sequence shown here is derived from an EMBL/GenBank/DDBJ whole genome shotgun (WGS) entry which is preliminary data.</text>
</comment>
<sequence>MAKYTITNQKELRRSFWVFCKEFGGEFEREANKKKHSFKLDFNIAFGEYKDGLCKDGIISQSLYERATLY</sequence>